<organism evidence="2 3">
    <name type="scientific">Phnomibacter ginsenosidimutans</name>
    <dbReference type="NCBI Taxonomy" id="2676868"/>
    <lineage>
        <taxon>Bacteria</taxon>
        <taxon>Pseudomonadati</taxon>
        <taxon>Bacteroidota</taxon>
        <taxon>Chitinophagia</taxon>
        <taxon>Chitinophagales</taxon>
        <taxon>Chitinophagaceae</taxon>
        <taxon>Phnomibacter</taxon>
    </lineage>
</organism>
<reference evidence="2 3" key="1">
    <citation type="submission" date="2019-11" db="EMBL/GenBank/DDBJ databases">
        <authorList>
            <person name="Im W.T."/>
        </authorList>
    </citation>
    <scope>NUCLEOTIDE SEQUENCE [LARGE SCALE GENOMIC DNA]</scope>
    <source>
        <strain evidence="2 3">SB-02</strain>
    </source>
</reference>
<dbReference type="Pfam" id="PF08818">
    <property type="entry name" value="DUF1801"/>
    <property type="match status" value="1"/>
</dbReference>
<dbReference type="KEGG" id="fls:GLV81_18670"/>
<proteinExistence type="predicted"/>
<gene>
    <name evidence="2" type="ORF">GLV81_18670</name>
</gene>
<dbReference type="Pfam" id="PF13376">
    <property type="entry name" value="OmdA"/>
    <property type="match status" value="1"/>
</dbReference>
<evidence type="ECO:0000313" key="2">
    <source>
        <dbReference type="EMBL" id="QGW29873.1"/>
    </source>
</evidence>
<name>A0A6I6GDI9_9BACT</name>
<dbReference type="RefSeq" id="WP_157480521.1">
    <property type="nucleotide sequence ID" value="NZ_CP046566.1"/>
</dbReference>
<dbReference type="Gene3D" id="3.90.1150.200">
    <property type="match status" value="1"/>
</dbReference>
<evidence type="ECO:0000313" key="3">
    <source>
        <dbReference type="Proteomes" id="UP000426027"/>
    </source>
</evidence>
<evidence type="ECO:0000259" key="1">
    <source>
        <dbReference type="Pfam" id="PF08818"/>
    </source>
</evidence>
<protein>
    <recommendedName>
        <fullName evidence="1">YdhG-like domain-containing protein</fullName>
    </recommendedName>
</protein>
<accession>A0A6I6GDI9</accession>
<keyword evidence="3" id="KW-1185">Reference proteome</keyword>
<sequence length="204" mass="23218">MKTDARVDAYIQKAQPFAQPILQHLRSLVHRVCPTAEETMKWSFPHFMYKGDMLCSMASFKQHAVFGFWKAPLMKDPVLQQTAASEVAMGHLGRLTSLQDLPSDAQLTNWIKEAMALNDQGIKLAKKPAEKAPVQVPAYITEAMQQQPQALAVWEAFAPSHRKEYVQWITEAKTEATRQKRLAQTIEWVAAGKGRNWQYEKKAH</sequence>
<dbReference type="EMBL" id="CP046566">
    <property type="protein sequence ID" value="QGW29873.1"/>
    <property type="molecule type" value="Genomic_DNA"/>
</dbReference>
<dbReference type="Proteomes" id="UP000426027">
    <property type="component" value="Chromosome"/>
</dbReference>
<feature type="domain" description="YdhG-like" evidence="1">
    <location>
        <begin position="19"/>
        <end position="115"/>
    </location>
</feature>
<dbReference type="InterPro" id="IPR014922">
    <property type="entry name" value="YdhG-like"/>
</dbReference>
<dbReference type="AlphaFoldDB" id="A0A6I6GDI9"/>
<dbReference type="SUPFAM" id="SSF159888">
    <property type="entry name" value="YdhG-like"/>
    <property type="match status" value="1"/>
</dbReference>